<keyword evidence="3" id="KW-1185">Reference proteome</keyword>
<dbReference type="Pfam" id="PF02615">
    <property type="entry name" value="Ldh_2"/>
    <property type="match status" value="1"/>
</dbReference>
<name>A0ABW5B7C2_9BACT</name>
<dbReference type="EC" id="1.1.1.130" evidence="2"/>
<dbReference type="GO" id="GO:0047559">
    <property type="term" value="F:3-dehydro-L-gulonate 2-dehydrogenase activity"/>
    <property type="evidence" value="ECO:0007669"/>
    <property type="project" value="UniProtKB-EC"/>
</dbReference>
<reference evidence="3" key="1">
    <citation type="journal article" date="2019" name="Int. J. Syst. Evol. Microbiol.">
        <title>The Global Catalogue of Microorganisms (GCM) 10K type strain sequencing project: providing services to taxonomists for standard genome sequencing and annotation.</title>
        <authorList>
            <consortium name="The Broad Institute Genomics Platform"/>
            <consortium name="The Broad Institute Genome Sequencing Center for Infectious Disease"/>
            <person name="Wu L."/>
            <person name="Ma J."/>
        </authorList>
    </citation>
    <scope>NUCLEOTIDE SEQUENCE [LARGE SCALE GENOMIC DNA]</scope>
    <source>
        <strain evidence="3">KCTC 19812</strain>
    </source>
</reference>
<dbReference type="EMBL" id="JBHUIV010000010">
    <property type="protein sequence ID" value="MFD2201349.1"/>
    <property type="molecule type" value="Genomic_DNA"/>
</dbReference>
<dbReference type="PANTHER" id="PTHR11091:SF3">
    <property type="entry name" value="2,3-DIKETO-L-GULONATE REDUCTASE"/>
    <property type="match status" value="1"/>
</dbReference>
<evidence type="ECO:0000313" key="2">
    <source>
        <dbReference type="EMBL" id="MFD2201349.1"/>
    </source>
</evidence>
<dbReference type="InterPro" id="IPR043144">
    <property type="entry name" value="Mal/L-sulf/L-lact_DH-like_ah"/>
</dbReference>
<dbReference type="Gene3D" id="1.10.1530.10">
    <property type="match status" value="1"/>
</dbReference>
<dbReference type="PANTHER" id="PTHR11091">
    <property type="entry name" value="OXIDOREDUCTASE-RELATED"/>
    <property type="match status" value="1"/>
</dbReference>
<dbReference type="Gene3D" id="3.30.1370.60">
    <property type="entry name" value="Hypothetical oxidoreductase yiak, domain 2"/>
    <property type="match status" value="1"/>
</dbReference>
<accession>A0ABW5B7C2</accession>
<keyword evidence="1 2" id="KW-0560">Oxidoreductase</keyword>
<organism evidence="2 3">
    <name type="scientific">Shivajiella indica</name>
    <dbReference type="NCBI Taxonomy" id="872115"/>
    <lineage>
        <taxon>Bacteria</taxon>
        <taxon>Pseudomonadati</taxon>
        <taxon>Bacteroidota</taxon>
        <taxon>Cytophagia</taxon>
        <taxon>Cytophagales</taxon>
        <taxon>Cyclobacteriaceae</taxon>
        <taxon>Shivajiella</taxon>
    </lineage>
</organism>
<dbReference type="RefSeq" id="WP_380801269.1">
    <property type="nucleotide sequence ID" value="NZ_JBHUIV010000010.1"/>
</dbReference>
<protein>
    <submittedName>
        <fullName evidence="2">3-dehydro-L-gulonate 2-dehydrogenase</fullName>
        <ecNumber evidence="2">1.1.1.130</ecNumber>
    </submittedName>
</protein>
<gene>
    <name evidence="2" type="primary">yiaK</name>
    <name evidence="2" type="ORF">ACFSKV_07210</name>
</gene>
<proteinExistence type="predicted"/>
<dbReference type="NCBIfam" id="NF009750">
    <property type="entry name" value="PRK13260.1"/>
    <property type="match status" value="1"/>
</dbReference>
<dbReference type="SUPFAM" id="SSF89733">
    <property type="entry name" value="L-sulfolactate dehydrogenase-like"/>
    <property type="match status" value="1"/>
</dbReference>
<evidence type="ECO:0000256" key="1">
    <source>
        <dbReference type="ARBA" id="ARBA00023002"/>
    </source>
</evidence>
<dbReference type="Proteomes" id="UP001597414">
    <property type="component" value="Unassembled WGS sequence"/>
</dbReference>
<dbReference type="InterPro" id="IPR003767">
    <property type="entry name" value="Malate/L-lactate_DH-like"/>
</dbReference>
<dbReference type="InterPro" id="IPR043143">
    <property type="entry name" value="Mal/L-sulf/L-lact_DH-like_NADP"/>
</dbReference>
<comment type="caution">
    <text evidence="2">The sequence shown here is derived from an EMBL/GenBank/DDBJ whole genome shotgun (WGS) entry which is preliminary data.</text>
</comment>
<evidence type="ECO:0000313" key="3">
    <source>
        <dbReference type="Proteomes" id="UP001597414"/>
    </source>
</evidence>
<sequence>MRVSYQEVIQVLEKIFESKGFEAKRAGLCARLFAKASLEGVPSHGLDRVPVFLEMIRKNRVFPSAEPGLLESFGFFERWSGNFGPGPLNAQLAMDRAMEIAKEFGIGMLALQDTNHWMRAGNYGWQAVDAGFIGICFTNTKPNMPAWGGKEPKLGNNPLVIGIPRKKGAIVLDMAMSQFSYGKMNTYLREGKSMPFEAGFDQEGNLTKEPKAVIENELALAIGLWKGAGLSLVLDMLVSVLSGGKATHEIGKTGAEFGLSQVFIALDPKKLGMQSWLDDKLDAIIEDLKSSQAFGAGEIRYPGEKVGQIRSENLKTGIPVDPNVWEKIIKELK</sequence>
<dbReference type="InterPro" id="IPR036111">
    <property type="entry name" value="Mal/L-sulfo/L-lacto_DH-like_sf"/>
</dbReference>